<dbReference type="GO" id="GO:0006313">
    <property type="term" value="P:DNA transposition"/>
    <property type="evidence" value="ECO:0007669"/>
    <property type="project" value="InterPro"/>
</dbReference>
<dbReference type="Pfam" id="PF01527">
    <property type="entry name" value="HTH_Tnp_1"/>
    <property type="match status" value="1"/>
</dbReference>
<reference evidence="1" key="1">
    <citation type="journal article" date="2021" name="Proc. Natl. Acad. Sci. U.S.A.">
        <title>A Catalog of Tens of Thousands of Viruses from Human Metagenomes Reveals Hidden Associations with Chronic Diseases.</title>
        <authorList>
            <person name="Tisza M.J."/>
            <person name="Buck C.B."/>
        </authorList>
    </citation>
    <scope>NUCLEOTIDE SEQUENCE</scope>
    <source>
        <strain evidence="1">Ctsfx1</strain>
    </source>
</reference>
<protein>
    <submittedName>
        <fullName evidence="1">SiR5 protein</fullName>
    </submittedName>
</protein>
<dbReference type="InterPro" id="IPR002514">
    <property type="entry name" value="Transposase_8"/>
</dbReference>
<accession>A0A8S5QAC6</accession>
<dbReference type="GO" id="GO:0003677">
    <property type="term" value="F:DNA binding"/>
    <property type="evidence" value="ECO:0007669"/>
    <property type="project" value="InterPro"/>
</dbReference>
<sequence>MKKLTKKKKNSYTEEEKIQAVRLLKENNFNHYLTAAQTGVSISSLHNWSARYMSDIDNTNKVQIIAESVELNLARVKTNFINKHYAKMNELAEEAVKKAIDLVKDETDLNKVNNTIKVISDFFGKMSNDGEEGEKKGDSYSLIQQTIIACNSMNQQ</sequence>
<dbReference type="GO" id="GO:0004803">
    <property type="term" value="F:transposase activity"/>
    <property type="evidence" value="ECO:0007669"/>
    <property type="project" value="InterPro"/>
</dbReference>
<proteinExistence type="predicted"/>
<dbReference type="EMBL" id="BK015610">
    <property type="protein sequence ID" value="DAE15709.1"/>
    <property type="molecule type" value="Genomic_DNA"/>
</dbReference>
<dbReference type="SUPFAM" id="SSF46689">
    <property type="entry name" value="Homeodomain-like"/>
    <property type="match status" value="1"/>
</dbReference>
<dbReference type="InterPro" id="IPR009057">
    <property type="entry name" value="Homeodomain-like_sf"/>
</dbReference>
<evidence type="ECO:0000313" key="1">
    <source>
        <dbReference type="EMBL" id="DAE15709.1"/>
    </source>
</evidence>
<organism evidence="1">
    <name type="scientific">Podoviridae sp. ctsfx1</name>
    <dbReference type="NCBI Taxonomy" id="2825281"/>
    <lineage>
        <taxon>Viruses</taxon>
        <taxon>Duplodnaviria</taxon>
        <taxon>Heunggongvirae</taxon>
        <taxon>Uroviricota</taxon>
        <taxon>Caudoviricetes</taxon>
    </lineage>
</organism>
<name>A0A8S5QAC6_9CAUD</name>